<dbReference type="Proteomes" id="UP001596406">
    <property type="component" value="Unassembled WGS sequence"/>
</dbReference>
<keyword evidence="3" id="KW-1185">Reference proteome</keyword>
<evidence type="ECO:0000313" key="3">
    <source>
        <dbReference type="Proteomes" id="UP001596406"/>
    </source>
</evidence>
<gene>
    <name evidence="2" type="ORF">ACFQHK_13260</name>
</gene>
<dbReference type="AlphaFoldDB" id="A0ABD5UDS6"/>
<sequence>MRRRVLLSALGLTAVAPGCLDRGRGGGGAVDGDENRTNRGTDRTVNGTDGAENGSDSTENGTDGAGNESAGDGARYEECGHLVVHYVSLPDPMVAEFDAAREDGRYETEGRSHLADGLREEAYVVYQDRHYAHEVNERELTVLEVEPDSNPTLPEAKSARFVNERGSPATVRVTDEDGETRFETTLEGGDEASHDETELGGYTVTVVVDGEETTERWRVAPWYGDPDVRITGDGVDWLQSVADVAPCPWAV</sequence>
<reference evidence="2 3" key="1">
    <citation type="journal article" date="2019" name="Int. J. Syst. Evol. Microbiol.">
        <title>The Global Catalogue of Microorganisms (GCM) 10K type strain sequencing project: providing services to taxonomists for standard genome sequencing and annotation.</title>
        <authorList>
            <consortium name="The Broad Institute Genomics Platform"/>
            <consortium name="The Broad Institute Genome Sequencing Center for Infectious Disease"/>
            <person name="Wu L."/>
            <person name="Ma J."/>
        </authorList>
    </citation>
    <scope>NUCLEOTIDE SEQUENCE [LARGE SCALE GENOMIC DNA]</scope>
    <source>
        <strain evidence="2 3">PSRA2</strain>
    </source>
</reference>
<dbReference type="RefSeq" id="WP_304449141.1">
    <property type="nucleotide sequence ID" value="NZ_JARRAH010000001.1"/>
</dbReference>
<dbReference type="EMBL" id="JBHSXM010000001">
    <property type="protein sequence ID" value="MFC6837476.1"/>
    <property type="molecule type" value="Genomic_DNA"/>
</dbReference>
<comment type="caution">
    <text evidence="2">The sequence shown here is derived from an EMBL/GenBank/DDBJ whole genome shotgun (WGS) entry which is preliminary data.</text>
</comment>
<proteinExistence type="predicted"/>
<organism evidence="2 3">
    <name type="scientific">Halomarina ordinaria</name>
    <dbReference type="NCBI Taxonomy" id="3033939"/>
    <lineage>
        <taxon>Archaea</taxon>
        <taxon>Methanobacteriati</taxon>
        <taxon>Methanobacteriota</taxon>
        <taxon>Stenosarchaea group</taxon>
        <taxon>Halobacteria</taxon>
        <taxon>Halobacteriales</taxon>
        <taxon>Natronomonadaceae</taxon>
        <taxon>Halomarina</taxon>
    </lineage>
</organism>
<evidence type="ECO:0000256" key="1">
    <source>
        <dbReference type="SAM" id="MobiDB-lite"/>
    </source>
</evidence>
<protein>
    <recommendedName>
        <fullName evidence="4">Carboxypeptidase regulatory-like domain-containing protein</fullName>
    </recommendedName>
</protein>
<accession>A0ABD5UDS6</accession>
<name>A0ABD5UDS6_9EURY</name>
<evidence type="ECO:0000313" key="2">
    <source>
        <dbReference type="EMBL" id="MFC6837476.1"/>
    </source>
</evidence>
<evidence type="ECO:0008006" key="4">
    <source>
        <dbReference type="Google" id="ProtNLM"/>
    </source>
</evidence>
<feature type="compositionally biased region" description="Basic and acidic residues" evidence="1">
    <location>
        <begin position="33"/>
        <end position="42"/>
    </location>
</feature>
<feature type="region of interest" description="Disordered" evidence="1">
    <location>
        <begin position="21"/>
        <end position="73"/>
    </location>
</feature>